<dbReference type="AlphaFoldDB" id="A0AAD4MTA8"/>
<comment type="caution">
    <text evidence="1">The sequence shown here is derived from an EMBL/GenBank/DDBJ whole genome shotgun (WGS) entry which is preliminary data.</text>
</comment>
<gene>
    <name evidence="1" type="ORF">DdX_13874</name>
</gene>
<reference evidence="1" key="1">
    <citation type="submission" date="2022-01" db="EMBL/GenBank/DDBJ databases">
        <title>Genome Sequence Resource for Two Populations of Ditylenchus destructor, the Migratory Endoparasitic Phytonematode.</title>
        <authorList>
            <person name="Zhang H."/>
            <person name="Lin R."/>
            <person name="Xie B."/>
        </authorList>
    </citation>
    <scope>NUCLEOTIDE SEQUENCE</scope>
    <source>
        <strain evidence="1">BazhouSP</strain>
    </source>
</reference>
<dbReference type="Proteomes" id="UP001201812">
    <property type="component" value="Unassembled WGS sequence"/>
</dbReference>
<organism evidence="1 2">
    <name type="scientific">Ditylenchus destructor</name>
    <dbReference type="NCBI Taxonomy" id="166010"/>
    <lineage>
        <taxon>Eukaryota</taxon>
        <taxon>Metazoa</taxon>
        <taxon>Ecdysozoa</taxon>
        <taxon>Nematoda</taxon>
        <taxon>Chromadorea</taxon>
        <taxon>Rhabditida</taxon>
        <taxon>Tylenchina</taxon>
        <taxon>Tylenchomorpha</taxon>
        <taxon>Sphaerularioidea</taxon>
        <taxon>Anguinidae</taxon>
        <taxon>Anguininae</taxon>
        <taxon>Ditylenchus</taxon>
    </lineage>
</organism>
<evidence type="ECO:0008006" key="3">
    <source>
        <dbReference type="Google" id="ProtNLM"/>
    </source>
</evidence>
<evidence type="ECO:0000313" key="1">
    <source>
        <dbReference type="EMBL" id="KAI1705116.1"/>
    </source>
</evidence>
<evidence type="ECO:0000313" key="2">
    <source>
        <dbReference type="Proteomes" id="UP001201812"/>
    </source>
</evidence>
<protein>
    <recommendedName>
        <fullName evidence="3">F-box domain-containing protein</fullName>
    </recommendedName>
</protein>
<keyword evidence="2" id="KW-1185">Reference proteome</keyword>
<accession>A0AAD4MTA8</accession>
<sequence length="416" mass="48113">MLPEIERNEARQWEITKHSGMSARLFPTASLHLFLSLAAFQLMIESARIEGIRTNAIAETIPNMAAMDNVTMVQVFKYLNYCQLATSSLVSKRFWNLIQTHRHSLAFLDVNRIIIDGSVTNKDPALIKMFNKKLSPEKYNELIVRNGYSKRIPFEVPIVGKESTEIDGGFYLFQAYAFTYRKPKYPDDYIGAPVFNACVELKDDNWPLCEHFFRLLMHPFICIRTLSFTGIKDVFTLVAGAMDSNPNRLQCKQLDIRYIPGFQKLIAWIKDHVRCDEFDIDVDVDSKFGFKLDNGPIYDEELLNLFLTGAPCTPAIYVRDYDLSKFIVDLVQMFMGLKTRYEFQPVETIWGKVEDFEEFKRNMAEFIAEGEQYEEAYGTREVIGFINNDIKKKLTLYVKNLCNVKHGSFSIKITNL</sequence>
<dbReference type="EMBL" id="JAKKPZ010000060">
    <property type="protein sequence ID" value="KAI1705116.1"/>
    <property type="molecule type" value="Genomic_DNA"/>
</dbReference>
<name>A0AAD4MTA8_9BILA</name>
<proteinExistence type="predicted"/>